<dbReference type="NCBIfam" id="TIGR04404">
    <property type="entry name" value="RiPP_SkfA"/>
    <property type="match status" value="1"/>
</dbReference>
<evidence type="ECO:0000313" key="3">
    <source>
        <dbReference type="Proteomes" id="UP000075430"/>
    </source>
</evidence>
<dbReference type="InterPro" id="IPR030919">
    <property type="entry name" value="RiPP_SkfA"/>
</dbReference>
<keyword evidence="3" id="KW-1185">Reference proteome</keyword>
<evidence type="ECO:0000313" key="2">
    <source>
        <dbReference type="EMBL" id="KXZ21046.1"/>
    </source>
</evidence>
<dbReference type="Proteomes" id="UP000075430">
    <property type="component" value="Unassembled WGS sequence"/>
</dbReference>
<dbReference type="EMBL" id="LSBA01000008">
    <property type="protein sequence ID" value="KXZ21046.1"/>
    <property type="molecule type" value="Genomic_DNA"/>
</dbReference>
<evidence type="ECO:0000256" key="1">
    <source>
        <dbReference type="NCBIfam" id="TIGR04404"/>
    </source>
</evidence>
<accession>A0A150F838</accession>
<dbReference type="OrthoDB" id="2895544at2"/>
<dbReference type="AlphaFoldDB" id="A0A150F838"/>
<name>A0A150F838_9BACI</name>
<reference evidence="3" key="1">
    <citation type="submission" date="2016-02" db="EMBL/GenBank/DDBJ databases">
        <authorList>
            <person name="Dunlap C."/>
        </authorList>
    </citation>
    <scope>NUCLEOTIDE SEQUENCE [LARGE SCALE GENOMIC DNA]</scope>
    <source>
        <strain evidence="3">NRRL B-41092</strain>
    </source>
</reference>
<organism evidence="2 3">
    <name type="scientific">Bacillus nakamurai</name>
    <dbReference type="NCBI Taxonomy" id="1793963"/>
    <lineage>
        <taxon>Bacteria</taxon>
        <taxon>Bacillati</taxon>
        <taxon>Bacillota</taxon>
        <taxon>Bacilli</taxon>
        <taxon>Bacillales</taxon>
        <taxon>Bacillaceae</taxon>
        <taxon>Bacillus</taxon>
    </lineage>
</organism>
<sequence>MKRNQKEWESVSKKGLAKPGGTSIVKAAGCMGCWASKSIAMTRVCALPHPAMKAI</sequence>
<dbReference type="RefSeq" id="WP_061521343.1">
    <property type="nucleotide sequence ID" value="NZ_JARLZY010000016.1"/>
</dbReference>
<proteinExistence type="predicted"/>
<dbReference type="STRING" id="1793963.AXI58_13790"/>
<protein>
    <recommendedName>
        <fullName evidence="1">Sporulation killing factor</fullName>
    </recommendedName>
</protein>
<comment type="caution">
    <text evidence="2">The sequence shown here is derived from an EMBL/GenBank/DDBJ whole genome shotgun (WGS) entry which is preliminary data.</text>
</comment>
<gene>
    <name evidence="2" type="ORF">AXI58_13790</name>
</gene>